<dbReference type="RefSeq" id="WP_071084099.1">
    <property type="nucleotide sequence ID" value="NZ_MBLM01000109.1"/>
</dbReference>
<proteinExistence type="predicted"/>
<evidence type="ECO:0000313" key="2">
    <source>
        <dbReference type="Proteomes" id="UP000179627"/>
    </source>
</evidence>
<protein>
    <submittedName>
        <fullName evidence="1">Uncharacterized protein</fullName>
    </submittedName>
</protein>
<organism evidence="1 2">
    <name type="scientific">Parafrankia colletiae</name>
    <dbReference type="NCBI Taxonomy" id="573497"/>
    <lineage>
        <taxon>Bacteria</taxon>
        <taxon>Bacillati</taxon>
        <taxon>Actinomycetota</taxon>
        <taxon>Actinomycetes</taxon>
        <taxon>Frankiales</taxon>
        <taxon>Frankiaceae</taxon>
        <taxon>Parafrankia</taxon>
    </lineage>
</organism>
<reference evidence="2" key="1">
    <citation type="submission" date="2016-07" db="EMBL/GenBank/DDBJ databases">
        <title>Sequence Frankia sp. strain CcI1.17.</title>
        <authorList>
            <person name="Ghodhbane-Gtari F."/>
            <person name="Swanson E."/>
            <person name="Gueddou A."/>
            <person name="Morris K."/>
            <person name="Hezbri K."/>
            <person name="Ktari A."/>
            <person name="Nouioui I."/>
            <person name="Abebe-Akele F."/>
            <person name="Simpson S."/>
            <person name="Thomas K."/>
            <person name="Gtari M."/>
            <person name="Tisa L.S."/>
            <person name="Hurst S."/>
        </authorList>
    </citation>
    <scope>NUCLEOTIDE SEQUENCE [LARGE SCALE GENOMIC DNA]</scope>
    <source>
        <strain evidence="2">Cc1.17</strain>
    </source>
</reference>
<gene>
    <name evidence="1" type="ORF">CC117_15610</name>
</gene>
<keyword evidence="2" id="KW-1185">Reference proteome</keyword>
<evidence type="ECO:0000313" key="1">
    <source>
        <dbReference type="EMBL" id="OHV38362.1"/>
    </source>
</evidence>
<sequence>MSLTVTPELVTAANAGRMTDEEFVACIRTSLPYAYHLVEGLVAELPPGGSGDLAGAGLPAGTRPAPAVTFVDNQVPPPDEAARGQLLRAMASTSIRTALERHFGVALAFQNCHRVAVFPPAAVGSEQYRAFVSSRAQVLNQQPEFLDC</sequence>
<dbReference type="NCBIfam" id="NF040488">
    <property type="entry name" value="SCO5389_fam"/>
    <property type="match status" value="1"/>
</dbReference>
<dbReference type="AlphaFoldDB" id="A0A1S1QZ80"/>
<accession>A0A1S1QZ80</accession>
<dbReference type="OrthoDB" id="3428165at2"/>
<dbReference type="Proteomes" id="UP000179627">
    <property type="component" value="Unassembled WGS sequence"/>
</dbReference>
<dbReference type="Pfam" id="PF20704">
    <property type="entry name" value="KH_NucS_shadow"/>
    <property type="match status" value="1"/>
</dbReference>
<name>A0A1S1QZ80_9ACTN</name>
<dbReference type="EMBL" id="MBLM01000109">
    <property type="protein sequence ID" value="OHV38362.1"/>
    <property type="molecule type" value="Genomic_DNA"/>
</dbReference>
<comment type="caution">
    <text evidence="1">The sequence shown here is derived from an EMBL/GenBank/DDBJ whole genome shotgun (WGS) entry which is preliminary data.</text>
</comment>